<dbReference type="InterPro" id="IPR000674">
    <property type="entry name" value="Ald_Oxase/Xan_DH_a/b"/>
</dbReference>
<dbReference type="GO" id="GO:0016491">
    <property type="term" value="F:oxidoreductase activity"/>
    <property type="evidence" value="ECO:0007669"/>
    <property type="project" value="UniProtKB-KW"/>
</dbReference>
<sequence length="780" mass="82693">MDGAAPAEGWIGTRLLRKEDARFLAGKGQFLADIRMAGMEDVCFVRSPVAHGRLNGITKPKGAVFAAGDLPPFQPLPAGPDLPSYRTVPYPPLATDMVRFVGQPVAACLAPTRAAAEDLAGLVELDIAELPAVVDARAAMRPGSPLVHEGWPDNAFITSGAHGGEFDAQRAAATVSIRRDLRMNRQAVVPLEPRGVLAYWDHRLDELVVYLSSQAPHVMRIGLAQVLGLSEHRLHIIAPDVGGGFGAKNRLMPEEIVVCALALQRGTPVRWLEDRRESFLSAPQARGHVYDLTLHADADGNLLALEGEVLIDAGAYALWPTGAFAEASMAVRNLTGPYRIPAIRLRNATVATNKPPMGAYRGVARPGACFAIERMIDEVARALGMEPAELRRSNLLTPEELPYRTAGGMRLDNGDYPRALETAREMIGLDAVRARQAAGEPDGRRVGIGFALYAEQSGHGLKEWARRGARVLPAYDTSTVRLMPDGSAQVLVGIQSHGQGLETTLAQMAATALQLHPDRIAIRHGDTAVSPFGFGTFASRSTIFAGGAAVRACRVLAERLRIIGAHLLQADPAAVVLADGEVRHGSAAVSYAEISRAAHVRQELLPAGMDPVLEATATYEPPESEGTFSYSCHAALVAADPLTGATEVLDYVVAEDCGTMVNPMIVDGQVYGGVVQGIGTALFEEIPFDEGGQPLATTFADYHMPCASEMPRIRIAHLVTPSTITEFGVKGMGEGGAIAPPAAIANALADAFKAEGAEFNETPCSPRRVTAALDAAGVAP</sequence>
<evidence type="ECO:0000256" key="2">
    <source>
        <dbReference type="ARBA" id="ARBA00023002"/>
    </source>
</evidence>
<reference evidence="4" key="1">
    <citation type="submission" date="2021-03" db="EMBL/GenBank/DDBJ databases">
        <authorList>
            <person name="So Y."/>
        </authorList>
    </citation>
    <scope>NUCLEOTIDE SEQUENCE</scope>
    <source>
        <strain evidence="4">SG15</strain>
    </source>
</reference>
<dbReference type="InterPro" id="IPR036856">
    <property type="entry name" value="Ald_Oxase/Xan_DH_a/b_sf"/>
</dbReference>
<dbReference type="SMART" id="SM01008">
    <property type="entry name" value="Ald_Xan_dh_C"/>
    <property type="match status" value="1"/>
</dbReference>
<evidence type="ECO:0000313" key="4">
    <source>
        <dbReference type="EMBL" id="MBP0495717.1"/>
    </source>
</evidence>
<dbReference type="GO" id="GO:0005506">
    <property type="term" value="F:iron ion binding"/>
    <property type="evidence" value="ECO:0007669"/>
    <property type="project" value="InterPro"/>
</dbReference>
<name>A0A940SA10_9PROT</name>
<organism evidence="4 5">
    <name type="scientific">Roseomonas indoligenes</name>
    <dbReference type="NCBI Taxonomy" id="2820811"/>
    <lineage>
        <taxon>Bacteria</taxon>
        <taxon>Pseudomonadati</taxon>
        <taxon>Pseudomonadota</taxon>
        <taxon>Alphaproteobacteria</taxon>
        <taxon>Acetobacterales</taxon>
        <taxon>Roseomonadaceae</taxon>
        <taxon>Roseomonas</taxon>
    </lineage>
</organism>
<dbReference type="SUPFAM" id="SSF56003">
    <property type="entry name" value="Molybdenum cofactor-binding domain"/>
    <property type="match status" value="1"/>
</dbReference>
<dbReference type="Pfam" id="PF02738">
    <property type="entry name" value="MoCoBD_1"/>
    <property type="match status" value="1"/>
</dbReference>
<dbReference type="SUPFAM" id="SSF54665">
    <property type="entry name" value="CO dehydrogenase molybdoprotein N-domain-like"/>
    <property type="match status" value="1"/>
</dbReference>
<accession>A0A940SA10</accession>
<keyword evidence="5" id="KW-1185">Reference proteome</keyword>
<gene>
    <name evidence="4" type="ORF">J5Y10_23235</name>
</gene>
<comment type="caution">
    <text evidence="4">The sequence shown here is derived from an EMBL/GenBank/DDBJ whole genome shotgun (WGS) entry which is preliminary data.</text>
</comment>
<protein>
    <submittedName>
        <fullName evidence="4">Xanthine dehydrogenase family protein</fullName>
    </submittedName>
</protein>
<keyword evidence="2" id="KW-0560">Oxidoreductase</keyword>
<dbReference type="EMBL" id="JAGIZA010000020">
    <property type="protein sequence ID" value="MBP0495717.1"/>
    <property type="molecule type" value="Genomic_DNA"/>
</dbReference>
<dbReference type="Pfam" id="PF01315">
    <property type="entry name" value="Ald_Xan_dh_C"/>
    <property type="match status" value="1"/>
</dbReference>
<dbReference type="AlphaFoldDB" id="A0A940SA10"/>
<dbReference type="Pfam" id="PF20256">
    <property type="entry name" value="MoCoBD_2"/>
    <property type="match status" value="1"/>
</dbReference>
<evidence type="ECO:0000259" key="3">
    <source>
        <dbReference type="SMART" id="SM01008"/>
    </source>
</evidence>
<dbReference type="Proteomes" id="UP000677537">
    <property type="component" value="Unassembled WGS sequence"/>
</dbReference>
<keyword evidence="1" id="KW-0500">Molybdenum</keyword>
<dbReference type="InterPro" id="IPR016208">
    <property type="entry name" value="Ald_Oxase/xanthine_DH-like"/>
</dbReference>
<evidence type="ECO:0000313" key="5">
    <source>
        <dbReference type="Proteomes" id="UP000677537"/>
    </source>
</evidence>
<feature type="domain" description="Aldehyde oxidase/xanthine dehydrogenase a/b hammerhead" evidence="3">
    <location>
        <begin position="25"/>
        <end position="131"/>
    </location>
</feature>
<dbReference type="Gene3D" id="3.30.365.10">
    <property type="entry name" value="Aldehyde oxidase/xanthine dehydrogenase, molybdopterin binding domain"/>
    <property type="match status" value="4"/>
</dbReference>
<proteinExistence type="predicted"/>
<dbReference type="RefSeq" id="WP_209376513.1">
    <property type="nucleotide sequence ID" value="NZ_JAGIZA010000020.1"/>
</dbReference>
<dbReference type="InterPro" id="IPR008274">
    <property type="entry name" value="AldOxase/xan_DH_MoCoBD1"/>
</dbReference>
<dbReference type="InterPro" id="IPR037165">
    <property type="entry name" value="AldOxase/xan_DH_Mopterin-bd_sf"/>
</dbReference>
<dbReference type="Gene3D" id="3.90.1170.50">
    <property type="entry name" value="Aldehyde oxidase/xanthine dehydrogenase, a/b hammerhead"/>
    <property type="match status" value="1"/>
</dbReference>
<dbReference type="PANTHER" id="PTHR11908">
    <property type="entry name" value="XANTHINE DEHYDROGENASE"/>
    <property type="match status" value="1"/>
</dbReference>
<evidence type="ECO:0000256" key="1">
    <source>
        <dbReference type="ARBA" id="ARBA00022505"/>
    </source>
</evidence>
<dbReference type="PANTHER" id="PTHR11908:SF132">
    <property type="entry name" value="ALDEHYDE OXIDASE 1-RELATED"/>
    <property type="match status" value="1"/>
</dbReference>
<dbReference type="InterPro" id="IPR046867">
    <property type="entry name" value="AldOxase/xan_DH_MoCoBD2"/>
</dbReference>